<feature type="region of interest" description="Disordered" evidence="1">
    <location>
        <begin position="163"/>
        <end position="194"/>
    </location>
</feature>
<protein>
    <submittedName>
        <fullName evidence="2">Uncharacterized protein</fullName>
    </submittedName>
</protein>
<reference evidence="3" key="1">
    <citation type="journal article" date="2019" name="Int. J. Syst. Evol. Microbiol.">
        <title>The Global Catalogue of Microorganisms (GCM) 10K type strain sequencing project: providing services to taxonomists for standard genome sequencing and annotation.</title>
        <authorList>
            <consortium name="The Broad Institute Genomics Platform"/>
            <consortium name="The Broad Institute Genome Sequencing Center for Infectious Disease"/>
            <person name="Wu L."/>
            <person name="Ma J."/>
        </authorList>
    </citation>
    <scope>NUCLEOTIDE SEQUENCE [LARGE SCALE GENOMIC DNA]</scope>
    <source>
        <strain evidence="3">JCM 18720</strain>
    </source>
</reference>
<name>A0ABP9S3K6_9GAMM</name>
<keyword evidence="3" id="KW-1185">Reference proteome</keyword>
<evidence type="ECO:0000313" key="2">
    <source>
        <dbReference type="EMBL" id="GAA5190417.1"/>
    </source>
</evidence>
<evidence type="ECO:0000256" key="1">
    <source>
        <dbReference type="SAM" id="MobiDB-lite"/>
    </source>
</evidence>
<gene>
    <name evidence="2" type="ORF">GCM10025772_15000</name>
</gene>
<dbReference type="EMBL" id="BAABLF010000008">
    <property type="protein sequence ID" value="GAA5190417.1"/>
    <property type="molecule type" value="Genomic_DNA"/>
</dbReference>
<proteinExistence type="predicted"/>
<sequence length="261" mass="28177">MATLSGGNSLVLGGKSLERTGLSGIRALMEESLLEPDPSDQSADLHLRAMNAQAPASSQPVRPQRAAQPDLVEEEKPGRLSASLLSLGQVNAPRRRLRAPLPADERSERSALNQTEGDQKLVSSMWVAAFPVGAGEQALGRAPREQALLSDEELAFIQCQFQGPGTKPQPHESLTREPKVEGVAPHRSDTSVKSEKGSGLYWAVPEPMVRDAPLLDDEELNFLLASFYDNRGAKTGQPCHDRELGVRTPSHRFPILALAPG</sequence>
<feature type="compositionally biased region" description="Basic and acidic residues" evidence="1">
    <location>
        <begin position="169"/>
        <end position="194"/>
    </location>
</feature>
<feature type="region of interest" description="Disordered" evidence="1">
    <location>
        <begin position="33"/>
        <end position="117"/>
    </location>
</feature>
<evidence type="ECO:0000313" key="3">
    <source>
        <dbReference type="Proteomes" id="UP001501600"/>
    </source>
</evidence>
<dbReference type="Proteomes" id="UP001501600">
    <property type="component" value="Unassembled WGS sequence"/>
</dbReference>
<comment type="caution">
    <text evidence="2">The sequence shown here is derived from an EMBL/GenBank/DDBJ whole genome shotgun (WGS) entry which is preliminary data.</text>
</comment>
<organism evidence="2 3">
    <name type="scientific">Ferrimonas gelatinilytica</name>
    <dbReference type="NCBI Taxonomy" id="1255257"/>
    <lineage>
        <taxon>Bacteria</taxon>
        <taxon>Pseudomonadati</taxon>
        <taxon>Pseudomonadota</taxon>
        <taxon>Gammaproteobacteria</taxon>
        <taxon>Alteromonadales</taxon>
        <taxon>Ferrimonadaceae</taxon>
        <taxon>Ferrimonas</taxon>
    </lineage>
</organism>
<accession>A0ABP9S3K6</accession>